<feature type="compositionally biased region" description="Low complexity" evidence="3">
    <location>
        <begin position="20"/>
        <end position="29"/>
    </location>
</feature>
<gene>
    <name evidence="5" type="ORF">GNLVRS02_ARAD1C37532g</name>
</gene>
<organism evidence="5">
    <name type="scientific">Blastobotrys adeninivorans</name>
    <name type="common">Yeast</name>
    <name type="synonym">Arxula adeninivorans</name>
    <dbReference type="NCBI Taxonomy" id="409370"/>
    <lineage>
        <taxon>Eukaryota</taxon>
        <taxon>Fungi</taxon>
        <taxon>Dikarya</taxon>
        <taxon>Ascomycota</taxon>
        <taxon>Saccharomycotina</taxon>
        <taxon>Dipodascomycetes</taxon>
        <taxon>Dipodascales</taxon>
        <taxon>Trichomonascaceae</taxon>
        <taxon>Blastobotrys</taxon>
    </lineage>
</organism>
<dbReference type="EMBL" id="HG937693">
    <property type="protein sequence ID" value="CDP35523.1"/>
    <property type="molecule type" value="Genomic_DNA"/>
</dbReference>
<dbReference type="InterPro" id="IPR000504">
    <property type="entry name" value="RRM_dom"/>
</dbReference>
<evidence type="ECO:0000256" key="2">
    <source>
        <dbReference type="PROSITE-ProRule" id="PRU00176"/>
    </source>
</evidence>
<dbReference type="InterPro" id="IPR052462">
    <property type="entry name" value="SLIRP/GR-RBP-like"/>
</dbReference>
<proteinExistence type="predicted"/>
<feature type="region of interest" description="Disordered" evidence="3">
    <location>
        <begin position="369"/>
        <end position="538"/>
    </location>
</feature>
<dbReference type="AlphaFoldDB" id="A0A060T3I0"/>
<feature type="domain" description="RRM" evidence="4">
    <location>
        <begin position="59"/>
        <end position="138"/>
    </location>
</feature>
<feature type="compositionally biased region" description="Basic and acidic residues" evidence="3">
    <location>
        <begin position="37"/>
        <end position="47"/>
    </location>
</feature>
<reference evidence="5" key="2">
    <citation type="submission" date="2014-06" db="EMBL/GenBank/DDBJ databases">
        <title>The complete genome of Blastobotrys (Arxula) adeninivorans LS3 - a yeast of biotechnological interest.</title>
        <authorList>
            <person name="Kunze G."/>
            <person name="Gaillardin C."/>
            <person name="Czernicka M."/>
            <person name="Durrens P."/>
            <person name="Martin T."/>
            <person name="Boer E."/>
            <person name="Gabaldon T."/>
            <person name="Cruz J."/>
            <person name="Talla E."/>
            <person name="Marck C."/>
            <person name="Goffeau A."/>
            <person name="Barbe V."/>
            <person name="Baret P."/>
            <person name="Baronian K."/>
            <person name="Beier S."/>
            <person name="Bleykasten C."/>
            <person name="Bode R."/>
            <person name="Casaregola S."/>
            <person name="Despons L."/>
            <person name="Fairhead C."/>
            <person name="Giersberg M."/>
            <person name="Gierski P."/>
            <person name="Hahnel U."/>
            <person name="Hartmann A."/>
            <person name="Jankowska D."/>
            <person name="Jubin C."/>
            <person name="Jung P."/>
            <person name="Lafontaine I."/>
            <person name="Leh-Louis V."/>
            <person name="Lemaire M."/>
            <person name="Marcet-Houben M."/>
            <person name="Mascher M."/>
            <person name="Morel G."/>
            <person name="Richard G.-F."/>
            <person name="Riechen J."/>
            <person name="Sacerdot C."/>
            <person name="Sarkar A."/>
            <person name="Savel G."/>
            <person name="Schacherer J."/>
            <person name="Sherman D."/>
            <person name="Straub M.-L."/>
            <person name="Stein N."/>
            <person name="Thierry A."/>
            <person name="Trautwein-Schult A."/>
            <person name="Westhof E."/>
            <person name="Worch S."/>
            <person name="Dujon B."/>
            <person name="Souciet J.-L."/>
            <person name="Wincker P."/>
            <person name="Scholz U."/>
            <person name="Neuveglise N."/>
        </authorList>
    </citation>
    <scope>NUCLEOTIDE SEQUENCE</scope>
    <source>
        <strain evidence="5">LS3</strain>
    </source>
</reference>
<feature type="compositionally biased region" description="Basic and acidic residues" evidence="3">
    <location>
        <begin position="9"/>
        <end position="18"/>
    </location>
</feature>
<dbReference type="Pfam" id="PF00076">
    <property type="entry name" value="RRM_1"/>
    <property type="match status" value="2"/>
</dbReference>
<protein>
    <submittedName>
        <fullName evidence="5">ARAD1C37532p</fullName>
    </submittedName>
</protein>
<feature type="compositionally biased region" description="Basic and acidic residues" evidence="3">
    <location>
        <begin position="416"/>
        <end position="425"/>
    </location>
</feature>
<reference evidence="5" key="1">
    <citation type="submission" date="2014-02" db="EMBL/GenBank/DDBJ databases">
        <authorList>
            <person name="Genoscope - CEA"/>
        </authorList>
    </citation>
    <scope>NUCLEOTIDE SEQUENCE</scope>
    <source>
        <strain evidence="5">LS3</strain>
    </source>
</reference>
<keyword evidence="1 2" id="KW-0694">RNA-binding</keyword>
<dbReference type="InterPro" id="IPR012677">
    <property type="entry name" value="Nucleotide-bd_a/b_plait_sf"/>
</dbReference>
<feature type="compositionally biased region" description="Polar residues" evidence="3">
    <location>
        <begin position="387"/>
        <end position="398"/>
    </location>
</feature>
<dbReference type="InterPro" id="IPR003954">
    <property type="entry name" value="RRM_euk-type"/>
</dbReference>
<dbReference type="CDD" id="cd12454">
    <property type="entry name" value="RRM2_RIM4_like"/>
    <property type="match status" value="1"/>
</dbReference>
<evidence type="ECO:0000259" key="4">
    <source>
        <dbReference type="PROSITE" id="PS50102"/>
    </source>
</evidence>
<feature type="domain" description="RRM" evidence="4">
    <location>
        <begin position="230"/>
        <end position="312"/>
    </location>
</feature>
<name>A0A060T3I0_BLAAD</name>
<evidence type="ECO:0000256" key="3">
    <source>
        <dbReference type="SAM" id="MobiDB-lite"/>
    </source>
</evidence>
<feature type="compositionally biased region" description="Polar residues" evidence="3">
    <location>
        <begin position="467"/>
        <end position="481"/>
    </location>
</feature>
<feature type="compositionally biased region" description="Acidic residues" evidence="3">
    <location>
        <begin position="430"/>
        <end position="446"/>
    </location>
</feature>
<dbReference type="InterPro" id="IPR035979">
    <property type="entry name" value="RBD_domain_sf"/>
</dbReference>
<dbReference type="GO" id="GO:0003723">
    <property type="term" value="F:RNA binding"/>
    <property type="evidence" value="ECO:0007669"/>
    <property type="project" value="UniProtKB-UniRule"/>
</dbReference>
<dbReference type="PROSITE" id="PS50102">
    <property type="entry name" value="RRM"/>
    <property type="match status" value="2"/>
</dbReference>
<dbReference type="SUPFAM" id="SSF54928">
    <property type="entry name" value="RNA-binding domain, RBD"/>
    <property type="match status" value="2"/>
</dbReference>
<evidence type="ECO:0000256" key="1">
    <source>
        <dbReference type="ARBA" id="ARBA00022884"/>
    </source>
</evidence>
<dbReference type="SMART" id="SM00360">
    <property type="entry name" value="RRM"/>
    <property type="match status" value="3"/>
</dbReference>
<evidence type="ECO:0000313" key="5">
    <source>
        <dbReference type="EMBL" id="CDP35523.1"/>
    </source>
</evidence>
<dbReference type="PANTHER" id="PTHR48027">
    <property type="entry name" value="HETEROGENEOUS NUCLEAR RIBONUCLEOPROTEIN 87F-RELATED"/>
    <property type="match status" value="1"/>
</dbReference>
<accession>A0A060T3I0</accession>
<feature type="region of interest" description="Disordered" evidence="3">
    <location>
        <begin position="1"/>
        <end position="56"/>
    </location>
</feature>
<sequence>MTCPGDKPTSADDTHDESMSADNSKNSSSLTDISETEIPKEPEKKEQPTIQSHRGRPSSCVFVASLSAAHSDDHLSNSVMEHFQQWGKITLVKVLRDQVNRPYAFVQYTNDEDASAALAGAQNTTLNGRVIRCEPARVNRTLYVTPLNQNLANEKSVQSYLEQFGELEDLVHSAGGTFRRIGSNSWFAKFVYRDDAIRAYASLRLHNEWTAEWAQNLDHGPSTARSIDKQSIFIGQLDSRVTKEAIIERFSRHGTIVDCNLIVRDKRDNLRYSAQSFSFVKFDNERAAAAAVEQENHTIFMDKTIHVQYRELNHPVNSVVEPRLALAPPPINLPSRYAYPPQRIQAKHHSYPVTPHYMYRKNRWKTPLRYSYPNGPENPNEGGTPDHANTNTNAVTMNSDDSSDSPDSPTLQSRKASHETAKTDVQDVIVADEDNDDDDEDDEDEVHVETGHQQSTSTPHSSKKSVVVQTPVNASSNNGESSVAGYEPQDKERSQADNSHNNGPSSSRDGSAIVDSSHHQAKGPNAHSAPHSSPQTMGPHMFMPMEGYYPPPMSMMGAYPPGGYFYSPYDAMWLGAPGASTVPQTGAGNMPTPPPMAPSYFYSPFMMHTPMADSHKMPDGAESSNA</sequence>
<dbReference type="Gene3D" id="3.30.70.330">
    <property type="match status" value="2"/>
</dbReference>
<feature type="compositionally biased region" description="Polar residues" evidence="3">
    <location>
        <begin position="496"/>
        <end position="509"/>
    </location>
</feature>
<feature type="compositionally biased region" description="Polar residues" evidence="3">
    <location>
        <begin position="451"/>
        <end position="460"/>
    </location>
</feature>
<dbReference type="SMART" id="SM00361">
    <property type="entry name" value="RRM_1"/>
    <property type="match status" value="2"/>
</dbReference>